<reference evidence="3 4" key="1">
    <citation type="journal article" date="2016" name="Int. J. Syst. Evol. Microbiol.">
        <title>Arsenicitalea aurantiaca gen. nov., sp. nov., a new member of the family Hyphomicrobiaceae, isolated from high-arsenic sediment.</title>
        <authorList>
            <person name="Mu Y."/>
            <person name="Zhou L."/>
            <person name="Zeng X.C."/>
            <person name="Liu L."/>
            <person name="Pan Y."/>
            <person name="Chen X."/>
            <person name="Wang J."/>
            <person name="Li S."/>
            <person name="Li W.J."/>
            <person name="Wang Y."/>
        </authorList>
    </citation>
    <scope>NUCLEOTIDE SEQUENCE [LARGE SCALE GENOMIC DNA]</scope>
    <source>
        <strain evidence="3 4">42-50</strain>
    </source>
</reference>
<dbReference type="AlphaFoldDB" id="A0A433XK27"/>
<accession>A0A433XK27</accession>
<dbReference type="Pfam" id="PF03693">
    <property type="entry name" value="ParD_antitoxin"/>
    <property type="match status" value="1"/>
</dbReference>
<sequence length="86" mass="9583">MPSSYTIGAHYEAFVREMVESGRYASASEVLRDGLRLMEEREQLRALKLDALRQAIAEGLEGEPEPLDIEAIIAEARHRKAGRDAA</sequence>
<dbReference type="RefSeq" id="WP_127186561.1">
    <property type="nucleotide sequence ID" value="NZ_RZNJ01000001.1"/>
</dbReference>
<protein>
    <submittedName>
        <fullName evidence="3">Type II toxin-antitoxin system ParD family antitoxin</fullName>
    </submittedName>
</protein>
<evidence type="ECO:0000313" key="3">
    <source>
        <dbReference type="EMBL" id="RUT34442.1"/>
    </source>
</evidence>
<comment type="caution">
    <text evidence="3">The sequence shown here is derived from an EMBL/GenBank/DDBJ whole genome shotgun (WGS) entry which is preliminary data.</text>
</comment>
<gene>
    <name evidence="3" type="ORF">EMQ25_00315</name>
</gene>
<comment type="similarity">
    <text evidence="1">Belongs to the ParD antitoxin family.</text>
</comment>
<dbReference type="EMBL" id="RZNJ01000001">
    <property type="protein sequence ID" value="RUT34442.1"/>
    <property type="molecule type" value="Genomic_DNA"/>
</dbReference>
<dbReference type="Proteomes" id="UP000281547">
    <property type="component" value="Unassembled WGS sequence"/>
</dbReference>
<evidence type="ECO:0000256" key="2">
    <source>
        <dbReference type="ARBA" id="ARBA00022649"/>
    </source>
</evidence>
<dbReference type="OrthoDB" id="9815501at2"/>
<dbReference type="InterPro" id="IPR022789">
    <property type="entry name" value="ParD"/>
</dbReference>
<dbReference type="GO" id="GO:0006355">
    <property type="term" value="P:regulation of DNA-templated transcription"/>
    <property type="evidence" value="ECO:0007669"/>
    <property type="project" value="InterPro"/>
</dbReference>
<keyword evidence="2" id="KW-1277">Toxin-antitoxin system</keyword>
<dbReference type="PANTHER" id="PTHR36582:SF2">
    <property type="entry name" value="ANTITOXIN PARD"/>
    <property type="match status" value="1"/>
</dbReference>
<dbReference type="InterPro" id="IPR010985">
    <property type="entry name" value="Ribbon_hlx_hlx"/>
</dbReference>
<dbReference type="SUPFAM" id="SSF47598">
    <property type="entry name" value="Ribbon-helix-helix"/>
    <property type="match status" value="1"/>
</dbReference>
<proteinExistence type="inferred from homology"/>
<evidence type="ECO:0000256" key="1">
    <source>
        <dbReference type="ARBA" id="ARBA00008580"/>
    </source>
</evidence>
<dbReference type="PANTHER" id="PTHR36582">
    <property type="entry name" value="ANTITOXIN PARD"/>
    <property type="match status" value="1"/>
</dbReference>
<name>A0A433XK27_9HYPH</name>
<dbReference type="Gene3D" id="6.10.10.120">
    <property type="entry name" value="Antitoxin ParD1-like"/>
    <property type="match status" value="1"/>
</dbReference>
<dbReference type="NCBIfam" id="TIGR02606">
    <property type="entry name" value="antidote_CC2985"/>
    <property type="match status" value="1"/>
</dbReference>
<keyword evidence="4" id="KW-1185">Reference proteome</keyword>
<organism evidence="3 4">
    <name type="scientific">Arsenicitalea aurantiaca</name>
    <dbReference type="NCBI Taxonomy" id="1783274"/>
    <lineage>
        <taxon>Bacteria</taxon>
        <taxon>Pseudomonadati</taxon>
        <taxon>Pseudomonadota</taxon>
        <taxon>Alphaproteobacteria</taxon>
        <taxon>Hyphomicrobiales</taxon>
        <taxon>Devosiaceae</taxon>
        <taxon>Arsenicitalea</taxon>
    </lineage>
</organism>
<dbReference type="InterPro" id="IPR038296">
    <property type="entry name" value="ParD_sf"/>
</dbReference>
<evidence type="ECO:0000313" key="4">
    <source>
        <dbReference type="Proteomes" id="UP000281547"/>
    </source>
</evidence>